<evidence type="ECO:0000256" key="1">
    <source>
        <dbReference type="ARBA" id="ARBA00022837"/>
    </source>
</evidence>
<keyword evidence="5" id="KW-1185">Reference proteome</keyword>
<dbReference type="PROSITE" id="PS00018">
    <property type="entry name" value="EF_HAND_1"/>
    <property type="match status" value="1"/>
</dbReference>
<dbReference type="SUPFAM" id="SSF47473">
    <property type="entry name" value="EF-hand"/>
    <property type="match status" value="1"/>
</dbReference>
<protein>
    <recommendedName>
        <fullName evidence="3">EF-hand domain-containing protein</fullName>
    </recommendedName>
</protein>
<evidence type="ECO:0000256" key="2">
    <source>
        <dbReference type="SAM" id="MobiDB-lite"/>
    </source>
</evidence>
<name>A0AA89BZL6_PINIB</name>
<evidence type="ECO:0000259" key="3">
    <source>
        <dbReference type="PROSITE" id="PS50222"/>
    </source>
</evidence>
<dbReference type="InterPro" id="IPR011992">
    <property type="entry name" value="EF-hand-dom_pair"/>
</dbReference>
<dbReference type="EMBL" id="VSWD01000009">
    <property type="protein sequence ID" value="KAK3093612.1"/>
    <property type="molecule type" value="Genomic_DNA"/>
</dbReference>
<reference evidence="4" key="1">
    <citation type="submission" date="2019-08" db="EMBL/GenBank/DDBJ databases">
        <title>The improved chromosome-level genome for the pearl oyster Pinctada fucata martensii using PacBio sequencing and Hi-C.</title>
        <authorList>
            <person name="Zheng Z."/>
        </authorList>
    </citation>
    <scope>NUCLEOTIDE SEQUENCE</scope>
    <source>
        <strain evidence="4">ZZ-2019</strain>
        <tissue evidence="4">Adductor muscle</tissue>
    </source>
</reference>
<dbReference type="Proteomes" id="UP001186944">
    <property type="component" value="Unassembled WGS sequence"/>
</dbReference>
<organism evidence="4 5">
    <name type="scientific">Pinctada imbricata</name>
    <name type="common">Atlantic pearl-oyster</name>
    <name type="synonym">Pinctada martensii</name>
    <dbReference type="NCBI Taxonomy" id="66713"/>
    <lineage>
        <taxon>Eukaryota</taxon>
        <taxon>Metazoa</taxon>
        <taxon>Spiralia</taxon>
        <taxon>Lophotrochozoa</taxon>
        <taxon>Mollusca</taxon>
        <taxon>Bivalvia</taxon>
        <taxon>Autobranchia</taxon>
        <taxon>Pteriomorphia</taxon>
        <taxon>Pterioida</taxon>
        <taxon>Pterioidea</taxon>
        <taxon>Pteriidae</taxon>
        <taxon>Pinctada</taxon>
    </lineage>
</organism>
<dbReference type="Pfam" id="PF13499">
    <property type="entry name" value="EF-hand_7"/>
    <property type="match status" value="1"/>
</dbReference>
<feature type="region of interest" description="Disordered" evidence="2">
    <location>
        <begin position="1"/>
        <end position="24"/>
    </location>
</feature>
<dbReference type="AlphaFoldDB" id="A0AA89BZL6"/>
<feature type="compositionally biased region" description="Low complexity" evidence="2">
    <location>
        <begin position="1"/>
        <end position="19"/>
    </location>
</feature>
<dbReference type="Gene3D" id="1.10.238.10">
    <property type="entry name" value="EF-hand"/>
    <property type="match status" value="1"/>
</dbReference>
<accession>A0AA89BZL6</accession>
<sequence>MSPGSDKSRSSSGSNSSSTGEEERLKRLFNSCDGDGDGYLDREDFRFMCKQLNMEELAEEIMQQLGLKEQSRITFSDFIRYKTQVLAEELDQSLGIEDQGIDSDTSGVNKQQNNMTSWPTMSSDSFGALSGRPDSLDYDSGARDMSPEPVSLHQLMDSHDPDVLRQACDDSVTSDMLELANRTLQLNPPWILYRSAIIGRYWLQASRQQLYSHFVEFYHSCNSQYAQMHLQLMTSPEHRLLRNPQLQLRALPSNIAKHL</sequence>
<evidence type="ECO:0000313" key="5">
    <source>
        <dbReference type="Proteomes" id="UP001186944"/>
    </source>
</evidence>
<dbReference type="InterPro" id="IPR018247">
    <property type="entry name" value="EF_Hand_1_Ca_BS"/>
</dbReference>
<feature type="region of interest" description="Disordered" evidence="2">
    <location>
        <begin position="97"/>
        <end position="124"/>
    </location>
</feature>
<dbReference type="PROSITE" id="PS50222">
    <property type="entry name" value="EF_HAND_2"/>
    <property type="match status" value="1"/>
</dbReference>
<dbReference type="SMART" id="SM00054">
    <property type="entry name" value="EFh"/>
    <property type="match status" value="1"/>
</dbReference>
<gene>
    <name evidence="4" type="ORF">FSP39_018096</name>
</gene>
<dbReference type="GO" id="GO:0005509">
    <property type="term" value="F:calcium ion binding"/>
    <property type="evidence" value="ECO:0007669"/>
    <property type="project" value="InterPro"/>
</dbReference>
<comment type="caution">
    <text evidence="4">The sequence shown here is derived from an EMBL/GenBank/DDBJ whole genome shotgun (WGS) entry which is preliminary data.</text>
</comment>
<proteinExistence type="predicted"/>
<dbReference type="InterPro" id="IPR002048">
    <property type="entry name" value="EF_hand_dom"/>
</dbReference>
<feature type="domain" description="EF-hand" evidence="3">
    <location>
        <begin position="20"/>
        <end position="55"/>
    </location>
</feature>
<keyword evidence="1" id="KW-0106">Calcium</keyword>
<evidence type="ECO:0000313" key="4">
    <source>
        <dbReference type="EMBL" id="KAK3093612.1"/>
    </source>
</evidence>
<feature type="compositionally biased region" description="Polar residues" evidence="2">
    <location>
        <begin position="102"/>
        <end position="124"/>
    </location>
</feature>